<feature type="transmembrane region" description="Helical" evidence="12">
    <location>
        <begin position="12"/>
        <end position="31"/>
    </location>
</feature>
<reference evidence="15" key="1">
    <citation type="submission" date="2023-03" db="EMBL/GenBank/DDBJ databases">
        <title>Andean soil-derived lignocellulolytic bacterial consortium as a source of novel taxa and putative plastic-active enzymes.</title>
        <authorList>
            <person name="Diaz-Garcia L."/>
            <person name="Chuvochina M."/>
            <person name="Feuerriegel G."/>
            <person name="Bunk B."/>
            <person name="Sproer C."/>
            <person name="Streit W.R."/>
            <person name="Rodriguez L.M."/>
            <person name="Overmann J."/>
            <person name="Jimenez D.J."/>
        </authorList>
    </citation>
    <scope>NUCLEOTIDE SEQUENCE</scope>
    <source>
        <strain evidence="15">MAG 2441</strain>
    </source>
</reference>
<dbReference type="InterPro" id="IPR003660">
    <property type="entry name" value="HAMP_dom"/>
</dbReference>
<dbReference type="Gene3D" id="3.30.565.10">
    <property type="entry name" value="Histidine kinase-like ATPase, C-terminal domain"/>
    <property type="match status" value="1"/>
</dbReference>
<name>A0AA95EXF6_9BACL</name>
<keyword evidence="8 15" id="KW-0418">Kinase</keyword>
<dbReference type="PANTHER" id="PTHR24421:SF37">
    <property type="entry name" value="SENSOR HISTIDINE KINASE NARS"/>
    <property type="match status" value="1"/>
</dbReference>
<keyword evidence="7 12" id="KW-0812">Transmembrane</keyword>
<evidence type="ECO:0000313" key="16">
    <source>
        <dbReference type="Proteomes" id="UP001178662"/>
    </source>
</evidence>
<dbReference type="InterPro" id="IPR011712">
    <property type="entry name" value="Sig_transdc_His_kin_sub3_dim/P"/>
</dbReference>
<evidence type="ECO:0000256" key="9">
    <source>
        <dbReference type="ARBA" id="ARBA00022989"/>
    </source>
</evidence>
<dbReference type="EMBL" id="CP119317">
    <property type="protein sequence ID" value="WEK55228.1"/>
    <property type="molecule type" value="Genomic_DNA"/>
</dbReference>
<dbReference type="InterPro" id="IPR003594">
    <property type="entry name" value="HATPase_dom"/>
</dbReference>
<dbReference type="GO" id="GO:0046983">
    <property type="term" value="F:protein dimerization activity"/>
    <property type="evidence" value="ECO:0007669"/>
    <property type="project" value="InterPro"/>
</dbReference>
<dbReference type="GO" id="GO:0000155">
    <property type="term" value="F:phosphorelay sensor kinase activity"/>
    <property type="evidence" value="ECO:0007669"/>
    <property type="project" value="InterPro"/>
</dbReference>
<dbReference type="CDD" id="cd06225">
    <property type="entry name" value="HAMP"/>
    <property type="match status" value="1"/>
</dbReference>
<dbReference type="Gene3D" id="6.10.340.10">
    <property type="match status" value="1"/>
</dbReference>
<dbReference type="SUPFAM" id="SSF55874">
    <property type="entry name" value="ATPase domain of HSP90 chaperone/DNA topoisomerase II/histidine kinase"/>
    <property type="match status" value="1"/>
</dbReference>
<evidence type="ECO:0000256" key="10">
    <source>
        <dbReference type="ARBA" id="ARBA00023012"/>
    </source>
</evidence>
<evidence type="ECO:0000256" key="8">
    <source>
        <dbReference type="ARBA" id="ARBA00022777"/>
    </source>
</evidence>
<dbReference type="InterPro" id="IPR050482">
    <property type="entry name" value="Sensor_HK_TwoCompSys"/>
</dbReference>
<keyword evidence="4" id="KW-1003">Cell membrane</keyword>
<organism evidence="15 16">
    <name type="scientific">Candidatus Cohnella colombiensis</name>
    <dbReference type="NCBI Taxonomy" id="3121368"/>
    <lineage>
        <taxon>Bacteria</taxon>
        <taxon>Bacillati</taxon>
        <taxon>Bacillota</taxon>
        <taxon>Bacilli</taxon>
        <taxon>Bacillales</taxon>
        <taxon>Paenibacillaceae</taxon>
        <taxon>Cohnella</taxon>
    </lineage>
</organism>
<keyword evidence="16" id="KW-1185">Reference proteome</keyword>
<keyword evidence="10" id="KW-0902">Two-component regulatory system</keyword>
<keyword evidence="11 12" id="KW-0472">Membrane</keyword>
<evidence type="ECO:0000259" key="14">
    <source>
        <dbReference type="SMART" id="SM00387"/>
    </source>
</evidence>
<evidence type="ECO:0000256" key="3">
    <source>
        <dbReference type="ARBA" id="ARBA00012438"/>
    </source>
</evidence>
<evidence type="ECO:0000256" key="2">
    <source>
        <dbReference type="ARBA" id="ARBA00004651"/>
    </source>
</evidence>
<evidence type="ECO:0000256" key="7">
    <source>
        <dbReference type="ARBA" id="ARBA00022692"/>
    </source>
</evidence>
<evidence type="ECO:0000256" key="12">
    <source>
        <dbReference type="SAM" id="Phobius"/>
    </source>
</evidence>
<accession>A0AA95EXF6</accession>
<feature type="transmembrane region" description="Helical" evidence="12">
    <location>
        <begin position="43"/>
        <end position="60"/>
    </location>
</feature>
<keyword evidence="5" id="KW-0597">Phosphoprotein</keyword>
<evidence type="ECO:0000256" key="4">
    <source>
        <dbReference type="ARBA" id="ARBA00022475"/>
    </source>
</evidence>
<feature type="domain" description="HAMP" evidence="13">
    <location>
        <begin position="64"/>
        <end position="116"/>
    </location>
</feature>
<dbReference type="SMART" id="SM00304">
    <property type="entry name" value="HAMP"/>
    <property type="match status" value="1"/>
</dbReference>
<evidence type="ECO:0000256" key="6">
    <source>
        <dbReference type="ARBA" id="ARBA00022679"/>
    </source>
</evidence>
<comment type="subcellular location">
    <subcellularLocation>
        <location evidence="2">Cell membrane</location>
        <topology evidence="2">Multi-pass membrane protein</topology>
    </subcellularLocation>
</comment>
<sequence length="346" mass="39595">MLKFVRNSKWRLSIYAGVATVLLMTLFYMVWSALSNQEPDLELWIGWTIGLLLMQMGIAYQQGRQTQRKLDQLQLMIKQVAAGNWNARLPELEQDVFSEVHRDFNRMVSVLEARLKLLQQLGEREVMEEASSIEAAVLEERRRLARDLHDTVSQQLFALHMSSSSLPKLLEVNPEHAQQVMVQLIEMSSTAQRQMRGLIAQLRPMELQGRTLNEALDRWFPDYCRQNRLQGTMEVQLKGRISEAKEHQLFLIIQEGMANVVKHAEAQSVRLSLGESDRQITLQIEDNGTGFRGDQVKSGTYGLSTMRERAQKLGGEAEIRSKPGSGTHVRVWFPKFDTDTDVAKES</sequence>
<dbReference type="Proteomes" id="UP001178662">
    <property type="component" value="Chromosome"/>
</dbReference>
<evidence type="ECO:0000256" key="1">
    <source>
        <dbReference type="ARBA" id="ARBA00000085"/>
    </source>
</evidence>
<keyword evidence="6" id="KW-0808">Transferase</keyword>
<evidence type="ECO:0000313" key="15">
    <source>
        <dbReference type="EMBL" id="WEK55228.1"/>
    </source>
</evidence>
<gene>
    <name evidence="15" type="ORF">P0Y55_03955</name>
</gene>
<dbReference type="SMART" id="SM00387">
    <property type="entry name" value="HATPase_c"/>
    <property type="match status" value="1"/>
</dbReference>
<dbReference type="CDD" id="cd16917">
    <property type="entry name" value="HATPase_UhpB-NarQ-NarX-like"/>
    <property type="match status" value="1"/>
</dbReference>
<evidence type="ECO:0000256" key="11">
    <source>
        <dbReference type="ARBA" id="ARBA00023136"/>
    </source>
</evidence>
<keyword evidence="9 12" id="KW-1133">Transmembrane helix</keyword>
<feature type="domain" description="Histidine kinase/HSP90-like ATPase" evidence="14">
    <location>
        <begin position="244"/>
        <end position="337"/>
    </location>
</feature>
<dbReference type="PANTHER" id="PTHR24421">
    <property type="entry name" value="NITRATE/NITRITE SENSOR PROTEIN NARX-RELATED"/>
    <property type="match status" value="1"/>
</dbReference>
<evidence type="ECO:0000256" key="5">
    <source>
        <dbReference type="ARBA" id="ARBA00022553"/>
    </source>
</evidence>
<dbReference type="AlphaFoldDB" id="A0AA95EXF6"/>
<dbReference type="Pfam" id="PF02518">
    <property type="entry name" value="HATPase_c"/>
    <property type="match status" value="1"/>
</dbReference>
<dbReference type="InterPro" id="IPR036890">
    <property type="entry name" value="HATPase_C_sf"/>
</dbReference>
<dbReference type="EC" id="2.7.13.3" evidence="3"/>
<dbReference type="Gene3D" id="1.20.5.1930">
    <property type="match status" value="1"/>
</dbReference>
<protein>
    <recommendedName>
        <fullName evidence="3">histidine kinase</fullName>
        <ecNumber evidence="3">2.7.13.3</ecNumber>
    </recommendedName>
</protein>
<proteinExistence type="predicted"/>
<dbReference type="Pfam" id="PF07730">
    <property type="entry name" value="HisKA_3"/>
    <property type="match status" value="1"/>
</dbReference>
<dbReference type="GO" id="GO:0005886">
    <property type="term" value="C:plasma membrane"/>
    <property type="evidence" value="ECO:0007669"/>
    <property type="project" value="UniProtKB-SubCell"/>
</dbReference>
<evidence type="ECO:0000259" key="13">
    <source>
        <dbReference type="SMART" id="SM00304"/>
    </source>
</evidence>
<comment type="catalytic activity">
    <reaction evidence="1">
        <text>ATP + protein L-histidine = ADP + protein N-phospho-L-histidine.</text>
        <dbReference type="EC" id="2.7.13.3"/>
    </reaction>
</comment>